<keyword evidence="2" id="KW-1185">Reference proteome</keyword>
<gene>
    <name evidence="1" type="ORF">skT53_06670</name>
</gene>
<protein>
    <submittedName>
        <fullName evidence="1">Uncharacterized protein</fullName>
    </submittedName>
</protein>
<reference evidence="1 2" key="1">
    <citation type="submission" date="2020-08" db="EMBL/GenBank/DDBJ databases">
        <title>Complete Genome Sequence of Effusibacillus dendaii Strain skT53, Isolated from Farmland soil.</title>
        <authorList>
            <person name="Konishi T."/>
            <person name="Kawasaki H."/>
        </authorList>
    </citation>
    <scope>NUCLEOTIDE SEQUENCE [LARGE SCALE GENOMIC DNA]</scope>
    <source>
        <strain evidence="2">skT53</strain>
    </source>
</reference>
<dbReference type="Proteomes" id="UP000593802">
    <property type="component" value="Chromosome"/>
</dbReference>
<dbReference type="AlphaFoldDB" id="A0A7I8D8J4"/>
<accession>A0A7I8D8J4</accession>
<name>A0A7I8D8J4_9BACL</name>
<sequence>MVLGDSNVLGPNIPKSVTGMGYPVNHNYVMKKTIRYQLHKRTHLVAKRDGPIIIGPSPEVGFPHLECNDVI</sequence>
<organism evidence="1 2">
    <name type="scientific">Effusibacillus dendaii</name>
    <dbReference type="NCBI Taxonomy" id="2743772"/>
    <lineage>
        <taxon>Bacteria</taxon>
        <taxon>Bacillati</taxon>
        <taxon>Bacillota</taxon>
        <taxon>Bacilli</taxon>
        <taxon>Bacillales</taxon>
        <taxon>Alicyclobacillaceae</taxon>
        <taxon>Effusibacillus</taxon>
    </lineage>
</organism>
<dbReference type="EMBL" id="AP023366">
    <property type="protein sequence ID" value="BCJ85682.1"/>
    <property type="molecule type" value="Genomic_DNA"/>
</dbReference>
<dbReference type="KEGG" id="eff:skT53_06670"/>
<evidence type="ECO:0000313" key="2">
    <source>
        <dbReference type="Proteomes" id="UP000593802"/>
    </source>
</evidence>
<proteinExistence type="predicted"/>
<evidence type="ECO:0000313" key="1">
    <source>
        <dbReference type="EMBL" id="BCJ85682.1"/>
    </source>
</evidence>